<evidence type="ECO:0000313" key="1">
    <source>
        <dbReference type="EMBL" id="KAI9174095.1"/>
    </source>
</evidence>
<reference evidence="1" key="1">
    <citation type="journal article" date="2022" name="Plant J.">
        <title>Strategies of tolerance reflected in two North American maple genomes.</title>
        <authorList>
            <person name="McEvoy S.L."/>
            <person name="Sezen U.U."/>
            <person name="Trouern-Trend A."/>
            <person name="McMahon S.M."/>
            <person name="Schaberg P.G."/>
            <person name="Yang J."/>
            <person name="Wegrzyn J.L."/>
            <person name="Swenson N.G."/>
        </authorList>
    </citation>
    <scope>NUCLEOTIDE SEQUENCE</scope>
    <source>
        <strain evidence="1">91603</strain>
    </source>
</reference>
<dbReference type="AlphaFoldDB" id="A0AAD5NQ30"/>
<name>A0AAD5NQ30_ACENE</name>
<dbReference type="EMBL" id="JAJSOW010000103">
    <property type="protein sequence ID" value="KAI9174095.1"/>
    <property type="molecule type" value="Genomic_DNA"/>
</dbReference>
<keyword evidence="2" id="KW-1185">Reference proteome</keyword>
<protein>
    <submittedName>
        <fullName evidence="1">Uncharacterized protein</fullName>
    </submittedName>
</protein>
<proteinExistence type="predicted"/>
<comment type="caution">
    <text evidence="1">The sequence shown here is derived from an EMBL/GenBank/DDBJ whole genome shotgun (WGS) entry which is preliminary data.</text>
</comment>
<dbReference type="Proteomes" id="UP001064489">
    <property type="component" value="Chromosome 8"/>
</dbReference>
<reference evidence="1" key="2">
    <citation type="submission" date="2023-02" db="EMBL/GenBank/DDBJ databases">
        <authorList>
            <person name="Swenson N.G."/>
            <person name="Wegrzyn J.L."/>
            <person name="Mcevoy S.L."/>
        </authorList>
    </citation>
    <scope>NUCLEOTIDE SEQUENCE</scope>
    <source>
        <strain evidence="1">91603</strain>
        <tissue evidence="1">Leaf</tissue>
    </source>
</reference>
<accession>A0AAD5NQ30</accession>
<evidence type="ECO:0000313" key="2">
    <source>
        <dbReference type="Proteomes" id="UP001064489"/>
    </source>
</evidence>
<organism evidence="1 2">
    <name type="scientific">Acer negundo</name>
    <name type="common">Box elder</name>
    <dbReference type="NCBI Taxonomy" id="4023"/>
    <lineage>
        <taxon>Eukaryota</taxon>
        <taxon>Viridiplantae</taxon>
        <taxon>Streptophyta</taxon>
        <taxon>Embryophyta</taxon>
        <taxon>Tracheophyta</taxon>
        <taxon>Spermatophyta</taxon>
        <taxon>Magnoliopsida</taxon>
        <taxon>eudicotyledons</taxon>
        <taxon>Gunneridae</taxon>
        <taxon>Pentapetalae</taxon>
        <taxon>rosids</taxon>
        <taxon>malvids</taxon>
        <taxon>Sapindales</taxon>
        <taxon>Sapindaceae</taxon>
        <taxon>Hippocastanoideae</taxon>
        <taxon>Acereae</taxon>
        <taxon>Acer</taxon>
    </lineage>
</organism>
<sequence>MDCLEANLALQQATPTRLTLYDFLLNPMKVIDQLSVGPRRHVADDGTNGVAVDVEEMGLVREVPDLEDLCGY</sequence>
<gene>
    <name evidence="1" type="ORF">LWI28_011917</name>
</gene>